<dbReference type="PANTHER" id="PTHR43540">
    <property type="entry name" value="PEROXYUREIDOACRYLATE/UREIDOACRYLATE AMIDOHYDROLASE-RELATED"/>
    <property type="match status" value="1"/>
</dbReference>
<dbReference type="InterPro" id="IPR000868">
    <property type="entry name" value="Isochorismatase-like_dom"/>
</dbReference>
<dbReference type="EMBL" id="AP014612">
    <property type="protein sequence ID" value="BAQ25042.1"/>
    <property type="molecule type" value="Genomic_DNA"/>
</dbReference>
<organism evidence="4 5">
    <name type="scientific">Streptococcus troglodytae</name>
    <dbReference type="NCBI Taxonomy" id="1111760"/>
    <lineage>
        <taxon>Bacteria</taxon>
        <taxon>Bacillati</taxon>
        <taxon>Bacillota</taxon>
        <taxon>Bacilli</taxon>
        <taxon>Lactobacillales</taxon>
        <taxon>Streptococcaceae</taxon>
        <taxon>Streptococcus</taxon>
    </lineage>
</organism>
<sequence length="156" mass="17343">MADYLLVIDMQSDYIAAGKAYDNEALTAAVNDKIASYSRDHVIYIVNRFFWELTRKPKNFAIGLSLVSDKVFEKRQASCFTNQNLTSFLEESGAESLEFIGVDGNGCVNASVLAAVREGYQVSVDLSYLGVINKKKFQKTLQQWQIAGIVTKGELP</sequence>
<dbReference type="KEGG" id="strg:SRT_17810"/>
<dbReference type="Gene3D" id="3.40.50.850">
    <property type="entry name" value="Isochorismatase-like"/>
    <property type="match status" value="1"/>
</dbReference>
<comment type="similarity">
    <text evidence="1">Belongs to the isochorismatase family.</text>
</comment>
<dbReference type="CDD" id="cd00431">
    <property type="entry name" value="cysteine_hydrolases"/>
    <property type="match status" value="1"/>
</dbReference>
<dbReference type="AlphaFoldDB" id="A0A1L7LLZ2"/>
<dbReference type="PANTHER" id="PTHR43540:SF6">
    <property type="entry name" value="ISOCHORISMATASE-LIKE DOMAIN-CONTAINING PROTEIN"/>
    <property type="match status" value="1"/>
</dbReference>
<proteinExistence type="inferred from homology"/>
<dbReference type="Proteomes" id="UP000217758">
    <property type="component" value="Chromosome"/>
</dbReference>
<dbReference type="InterPro" id="IPR050272">
    <property type="entry name" value="Isochorismatase-like_hydrls"/>
</dbReference>
<evidence type="ECO:0000256" key="2">
    <source>
        <dbReference type="ARBA" id="ARBA00022801"/>
    </source>
</evidence>
<gene>
    <name evidence="4" type="ORF">SRT_17810</name>
</gene>
<dbReference type="InterPro" id="IPR036380">
    <property type="entry name" value="Isochorismatase-like_sf"/>
</dbReference>
<accession>A0A1L7LLZ2</accession>
<dbReference type="RefSeq" id="WP_128833796.1">
    <property type="nucleotide sequence ID" value="NZ_AP014612.1"/>
</dbReference>
<dbReference type="GO" id="GO:0016787">
    <property type="term" value="F:hydrolase activity"/>
    <property type="evidence" value="ECO:0007669"/>
    <property type="project" value="UniProtKB-KW"/>
</dbReference>
<evidence type="ECO:0000259" key="3">
    <source>
        <dbReference type="Pfam" id="PF00857"/>
    </source>
</evidence>
<evidence type="ECO:0000313" key="5">
    <source>
        <dbReference type="Proteomes" id="UP000217758"/>
    </source>
</evidence>
<dbReference type="Pfam" id="PF00857">
    <property type="entry name" value="Isochorismatase"/>
    <property type="match status" value="1"/>
</dbReference>
<keyword evidence="2" id="KW-0378">Hydrolase</keyword>
<keyword evidence="5" id="KW-1185">Reference proteome</keyword>
<reference evidence="4 5" key="1">
    <citation type="journal article" date="2016" name="Microbiol. Immunol.">
        <title>Complete genome sequence of Streptococcus troglodytae TKU31 isolated from the oral cavity of a chimpanzee (Pan troglodytes).</title>
        <authorList>
            <person name="Okamoto M."/>
            <person name="Naito M."/>
            <person name="Miyanohara M."/>
            <person name="Imai S."/>
            <person name="Nomura Y."/>
            <person name="Saito W."/>
            <person name="Momoi Y."/>
            <person name="Takada K."/>
            <person name="Miyabe-Nishiwaki T."/>
            <person name="Tomonaga M."/>
            <person name="Hanada N."/>
        </authorList>
    </citation>
    <scope>NUCLEOTIDE SEQUENCE [LARGE SCALE GENOMIC DNA]</scope>
    <source>
        <strain evidence="5">TKU 31</strain>
    </source>
</reference>
<protein>
    <recommendedName>
        <fullName evidence="3">Isochorismatase-like domain-containing protein</fullName>
    </recommendedName>
</protein>
<dbReference type="SUPFAM" id="SSF52499">
    <property type="entry name" value="Isochorismatase-like hydrolases"/>
    <property type="match status" value="1"/>
</dbReference>
<name>A0A1L7LLZ2_9STRE</name>
<evidence type="ECO:0000313" key="4">
    <source>
        <dbReference type="EMBL" id="BAQ25042.1"/>
    </source>
</evidence>
<feature type="domain" description="Isochorismatase-like" evidence="3">
    <location>
        <begin position="5"/>
        <end position="124"/>
    </location>
</feature>
<evidence type="ECO:0000256" key="1">
    <source>
        <dbReference type="ARBA" id="ARBA00006336"/>
    </source>
</evidence>